<name>A0ABP4WR43_9MICO</name>
<keyword evidence="5" id="KW-0418">Kinase</keyword>
<dbReference type="SUPFAM" id="SSF56112">
    <property type="entry name" value="Protein kinase-like (PK-like)"/>
    <property type="match status" value="1"/>
</dbReference>
<dbReference type="PANTHER" id="PTHR43289">
    <property type="entry name" value="MITOGEN-ACTIVATED PROTEIN KINASE KINASE KINASE 20-RELATED"/>
    <property type="match status" value="1"/>
</dbReference>
<dbReference type="EMBL" id="BAAAPN010000047">
    <property type="protein sequence ID" value="GAA1760853.1"/>
    <property type="molecule type" value="Genomic_DNA"/>
</dbReference>
<dbReference type="Proteomes" id="UP001501475">
    <property type="component" value="Unassembled WGS sequence"/>
</dbReference>
<evidence type="ECO:0000256" key="2">
    <source>
        <dbReference type="ARBA" id="ARBA00022527"/>
    </source>
</evidence>
<evidence type="ECO:0000256" key="4">
    <source>
        <dbReference type="ARBA" id="ARBA00022741"/>
    </source>
</evidence>
<dbReference type="CDD" id="cd14014">
    <property type="entry name" value="STKc_PknB_like"/>
    <property type="match status" value="1"/>
</dbReference>
<dbReference type="Gene3D" id="1.10.510.10">
    <property type="entry name" value="Transferase(Phosphotransferase) domain 1"/>
    <property type="match status" value="1"/>
</dbReference>
<feature type="compositionally biased region" description="Polar residues" evidence="7">
    <location>
        <begin position="389"/>
        <end position="399"/>
    </location>
</feature>
<protein>
    <recommendedName>
        <fullName evidence="1">non-specific serine/threonine protein kinase</fullName>
        <ecNumber evidence="1">2.7.11.1</ecNumber>
    </recommendedName>
</protein>
<sequence length="725" mass="74490">MIRDPLADPHVRQRFETEAHTMAKLEHPHVVRIYGTGTTDAGQPFISMMFCPNATMAERCLREHLSVDEVLRIGIAMSGALESAHRAGILHRDVKPANILTTPWDEPGLSDFGVAANAAAADDGDIGVSIPWSPPEMLLGRAKGSPVTDVYSLGATVWTLLVGRSPFEIPRGDNSRMALIGRIGNAPVPRTGRNDVPPVLEQILARSMAKDPAARFRSAADFGRALQSVEIRLQRPVSNMVVLGAGTATEARSWPREEALWLSNDDDQPGAAWPSRPYPLATETAGGLSPSGPGGQASSGQGVGAAAFGGQAAGGAFVPPSATGGAPGVSAARAPNGNAPWTTGPVGASGLPATSWSPIPSGPTTGGATSWSAAPSGQPGGLAPGWSSGPDTYTANTVLRSPVGGASPSVTTSPPKRSGNHERWVIGGLVAACLAVAIPLAWVIVGHKKAPDNPSRAGGQISTSQGATTGIAGSTTSAAAESGTPTSSSSHQPTSTGTSSGSQPSSTPTQKASRLPSRSTTSARPSPTTSRPASSSTPSPTTATTVPPPPTPPIPDNALPPALSVGSGWTYASSPSTEPVQISTVFDHDCNQKYVPTGSLSNTLVDPNGRHTEIRISRLPAGQSSSAMADMAVIIANCHWTRAGDGQPQSAIVTPWDGHDQGYLIERTNTKTASGVPWAYVPGLVMQVVGDYVIMVESSYPTIEEALSVAEQVSHLVADNVRANG</sequence>
<gene>
    <name evidence="10" type="ORF">GCM10009810_20520</name>
</gene>
<keyword evidence="8" id="KW-0472">Membrane</keyword>
<keyword evidence="8" id="KW-0812">Transmembrane</keyword>
<dbReference type="PROSITE" id="PS50011">
    <property type="entry name" value="PROTEIN_KINASE_DOM"/>
    <property type="match status" value="1"/>
</dbReference>
<feature type="region of interest" description="Disordered" evidence="7">
    <location>
        <begin position="450"/>
        <end position="561"/>
    </location>
</feature>
<organism evidence="10 11">
    <name type="scientific">Nostocoides vanveenii</name>
    <dbReference type="NCBI Taxonomy" id="330835"/>
    <lineage>
        <taxon>Bacteria</taxon>
        <taxon>Bacillati</taxon>
        <taxon>Actinomycetota</taxon>
        <taxon>Actinomycetes</taxon>
        <taxon>Micrococcales</taxon>
        <taxon>Intrasporangiaceae</taxon>
        <taxon>Nostocoides</taxon>
    </lineage>
</organism>
<evidence type="ECO:0000256" key="6">
    <source>
        <dbReference type="ARBA" id="ARBA00022840"/>
    </source>
</evidence>
<evidence type="ECO:0000259" key="9">
    <source>
        <dbReference type="PROSITE" id="PS50011"/>
    </source>
</evidence>
<evidence type="ECO:0000256" key="8">
    <source>
        <dbReference type="SAM" id="Phobius"/>
    </source>
</evidence>
<dbReference type="Pfam" id="PF00069">
    <property type="entry name" value="Pkinase"/>
    <property type="match status" value="1"/>
</dbReference>
<feature type="region of interest" description="Disordered" evidence="7">
    <location>
        <begin position="324"/>
        <end position="420"/>
    </location>
</feature>
<accession>A0ABP4WR43</accession>
<feature type="domain" description="Protein kinase" evidence="9">
    <location>
        <begin position="1"/>
        <end position="233"/>
    </location>
</feature>
<evidence type="ECO:0000313" key="10">
    <source>
        <dbReference type="EMBL" id="GAA1760853.1"/>
    </source>
</evidence>
<feature type="compositionally biased region" description="Low complexity" evidence="7">
    <location>
        <begin position="462"/>
        <end position="545"/>
    </location>
</feature>
<keyword evidence="2" id="KW-0723">Serine/threonine-protein kinase</keyword>
<evidence type="ECO:0000256" key="1">
    <source>
        <dbReference type="ARBA" id="ARBA00012513"/>
    </source>
</evidence>
<dbReference type="PROSITE" id="PS00108">
    <property type="entry name" value="PROTEIN_KINASE_ST"/>
    <property type="match status" value="1"/>
</dbReference>
<keyword evidence="3" id="KW-0808">Transferase</keyword>
<evidence type="ECO:0000256" key="7">
    <source>
        <dbReference type="SAM" id="MobiDB-lite"/>
    </source>
</evidence>
<dbReference type="InterPro" id="IPR011009">
    <property type="entry name" value="Kinase-like_dom_sf"/>
</dbReference>
<feature type="compositionally biased region" description="Gly residues" evidence="7">
    <location>
        <begin position="292"/>
        <end position="303"/>
    </location>
</feature>
<proteinExistence type="predicted"/>
<feature type="compositionally biased region" description="Polar residues" evidence="7">
    <location>
        <begin position="352"/>
        <end position="375"/>
    </location>
</feature>
<keyword evidence="11" id="KW-1185">Reference proteome</keyword>
<dbReference type="Gene3D" id="3.30.200.20">
    <property type="entry name" value="Phosphorylase Kinase, domain 1"/>
    <property type="match status" value="1"/>
</dbReference>
<keyword evidence="4" id="KW-0547">Nucleotide-binding</keyword>
<dbReference type="PANTHER" id="PTHR43289:SF6">
    <property type="entry name" value="SERINE_THREONINE-PROTEIN KINASE NEKL-3"/>
    <property type="match status" value="1"/>
</dbReference>
<keyword evidence="8" id="KW-1133">Transmembrane helix</keyword>
<keyword evidence="6" id="KW-0067">ATP-binding</keyword>
<feature type="transmembrane region" description="Helical" evidence="8">
    <location>
        <begin position="424"/>
        <end position="445"/>
    </location>
</feature>
<evidence type="ECO:0000313" key="11">
    <source>
        <dbReference type="Proteomes" id="UP001501475"/>
    </source>
</evidence>
<dbReference type="SMART" id="SM00220">
    <property type="entry name" value="S_TKc"/>
    <property type="match status" value="1"/>
</dbReference>
<feature type="region of interest" description="Disordered" evidence="7">
    <location>
        <begin position="264"/>
        <end position="303"/>
    </location>
</feature>
<comment type="caution">
    <text evidence="10">The sequence shown here is derived from an EMBL/GenBank/DDBJ whole genome shotgun (WGS) entry which is preliminary data.</text>
</comment>
<dbReference type="EC" id="2.7.11.1" evidence="1"/>
<feature type="compositionally biased region" description="Pro residues" evidence="7">
    <location>
        <begin position="546"/>
        <end position="555"/>
    </location>
</feature>
<dbReference type="InterPro" id="IPR000719">
    <property type="entry name" value="Prot_kinase_dom"/>
</dbReference>
<dbReference type="InterPro" id="IPR008271">
    <property type="entry name" value="Ser/Thr_kinase_AS"/>
</dbReference>
<evidence type="ECO:0000256" key="5">
    <source>
        <dbReference type="ARBA" id="ARBA00022777"/>
    </source>
</evidence>
<evidence type="ECO:0000256" key="3">
    <source>
        <dbReference type="ARBA" id="ARBA00022679"/>
    </source>
</evidence>
<reference evidence="11" key="1">
    <citation type="journal article" date="2019" name="Int. J. Syst. Evol. Microbiol.">
        <title>The Global Catalogue of Microorganisms (GCM) 10K type strain sequencing project: providing services to taxonomists for standard genome sequencing and annotation.</title>
        <authorList>
            <consortium name="The Broad Institute Genomics Platform"/>
            <consortium name="The Broad Institute Genome Sequencing Center for Infectious Disease"/>
            <person name="Wu L."/>
            <person name="Ma J."/>
        </authorList>
    </citation>
    <scope>NUCLEOTIDE SEQUENCE [LARGE SCALE GENOMIC DNA]</scope>
    <source>
        <strain evidence="11">JCM 15591</strain>
    </source>
</reference>